<evidence type="ECO:0000256" key="2">
    <source>
        <dbReference type="SAM" id="Phobius"/>
    </source>
</evidence>
<evidence type="ECO:0000259" key="3">
    <source>
        <dbReference type="Pfam" id="PF08044"/>
    </source>
</evidence>
<reference evidence="4 5" key="1">
    <citation type="submission" date="2018-05" db="EMBL/GenBank/DDBJ databases">
        <title>Micromonospora from Atacama Desert.</title>
        <authorList>
            <person name="Carro L."/>
            <person name="Goodfellow M."/>
            <person name="Klenk H.-P."/>
        </authorList>
    </citation>
    <scope>NUCLEOTIDE SEQUENCE [LARGE SCALE GENOMIC DNA]</scope>
    <source>
        <strain evidence="4 5">LB41</strain>
    </source>
</reference>
<keyword evidence="5" id="KW-1185">Reference proteome</keyword>
<dbReference type="EMBL" id="QGTA01000174">
    <property type="protein sequence ID" value="RQW93305.1"/>
    <property type="molecule type" value="Genomic_DNA"/>
</dbReference>
<feature type="region of interest" description="Disordered" evidence="1">
    <location>
        <begin position="51"/>
        <end position="77"/>
    </location>
</feature>
<keyword evidence="2" id="KW-0812">Transmembrane</keyword>
<feature type="region of interest" description="Disordered" evidence="1">
    <location>
        <begin position="144"/>
        <end position="172"/>
    </location>
</feature>
<protein>
    <submittedName>
        <fullName evidence="4">DUF1707 domain-containing protein</fullName>
    </submittedName>
</protein>
<dbReference type="InterPro" id="IPR012551">
    <property type="entry name" value="DUF1707_SHOCT-like"/>
</dbReference>
<feature type="transmembrane region" description="Helical" evidence="2">
    <location>
        <begin position="120"/>
        <end position="144"/>
    </location>
</feature>
<evidence type="ECO:0000256" key="1">
    <source>
        <dbReference type="SAM" id="MobiDB-lite"/>
    </source>
</evidence>
<proteinExistence type="predicted"/>
<sequence>MRAADADREATADRLRAALNEGRLDLNEYDERLRRAYGAKTYGELDELLTDLPGSRPAETSLPAPRTAGKSPAVDRDQAAESTRSVWLLGVWGPWLKVALILTAIWFVSQLGEGEFDDYWPIWVLGPWGAVVLYQTIQGLAHGAPEKDAERRRRKQIEREARRRAKRELPET</sequence>
<dbReference type="Proteomes" id="UP000274694">
    <property type="component" value="Unassembled WGS sequence"/>
</dbReference>
<gene>
    <name evidence="4" type="ORF">DLJ60_12275</name>
</gene>
<keyword evidence="2" id="KW-1133">Transmembrane helix</keyword>
<accession>A0ABX9Y4N5</accession>
<dbReference type="RefSeq" id="WP_069087965.1">
    <property type="nucleotide sequence ID" value="NZ_QGTA01000174.1"/>
</dbReference>
<name>A0ABX9Y4N5_MICCH</name>
<organism evidence="4 5">
    <name type="scientific">Micromonospora chalcea</name>
    <dbReference type="NCBI Taxonomy" id="1874"/>
    <lineage>
        <taxon>Bacteria</taxon>
        <taxon>Bacillati</taxon>
        <taxon>Actinomycetota</taxon>
        <taxon>Actinomycetes</taxon>
        <taxon>Micromonosporales</taxon>
        <taxon>Micromonosporaceae</taxon>
        <taxon>Micromonospora</taxon>
    </lineage>
</organism>
<dbReference type="Pfam" id="PF08044">
    <property type="entry name" value="DUF1707"/>
    <property type="match status" value="1"/>
</dbReference>
<feature type="transmembrane region" description="Helical" evidence="2">
    <location>
        <begin position="86"/>
        <end position="108"/>
    </location>
</feature>
<evidence type="ECO:0000313" key="5">
    <source>
        <dbReference type="Proteomes" id="UP000274694"/>
    </source>
</evidence>
<comment type="caution">
    <text evidence="4">The sequence shown here is derived from an EMBL/GenBank/DDBJ whole genome shotgun (WGS) entry which is preliminary data.</text>
</comment>
<dbReference type="PANTHER" id="PTHR40763:SF4">
    <property type="entry name" value="DUF1707 DOMAIN-CONTAINING PROTEIN"/>
    <property type="match status" value="1"/>
</dbReference>
<feature type="domain" description="DUF1707" evidence="3">
    <location>
        <begin position="1"/>
        <end position="53"/>
    </location>
</feature>
<dbReference type="PANTHER" id="PTHR40763">
    <property type="entry name" value="MEMBRANE PROTEIN-RELATED"/>
    <property type="match status" value="1"/>
</dbReference>
<evidence type="ECO:0000313" key="4">
    <source>
        <dbReference type="EMBL" id="RQW93305.1"/>
    </source>
</evidence>
<keyword evidence="2" id="KW-0472">Membrane</keyword>